<keyword evidence="3" id="KW-1185">Reference proteome</keyword>
<feature type="region of interest" description="Disordered" evidence="1">
    <location>
        <begin position="1"/>
        <end position="51"/>
    </location>
</feature>
<protein>
    <submittedName>
        <fullName evidence="2">Uncharacterized protein</fullName>
    </submittedName>
</protein>
<sequence>MGRTIRPETNQTPRNYPGSSTPGLMDGYLHKPQTLSHEIQGPNAADRSDRDRPTLADISANLKALATAMVTKTDLQTLSETIHEAICTEVATLKTELVSQGNCIQVLD</sequence>
<reference evidence="2" key="1">
    <citation type="submission" date="2022-03" db="EMBL/GenBank/DDBJ databases">
        <authorList>
            <person name="Alioto T."/>
            <person name="Alioto T."/>
            <person name="Gomez Garrido J."/>
        </authorList>
    </citation>
    <scope>NUCLEOTIDE SEQUENCE</scope>
</reference>
<organism evidence="2 3">
    <name type="scientific">Pelobates cultripes</name>
    <name type="common">Western spadefoot toad</name>
    <dbReference type="NCBI Taxonomy" id="61616"/>
    <lineage>
        <taxon>Eukaryota</taxon>
        <taxon>Metazoa</taxon>
        <taxon>Chordata</taxon>
        <taxon>Craniata</taxon>
        <taxon>Vertebrata</taxon>
        <taxon>Euteleostomi</taxon>
        <taxon>Amphibia</taxon>
        <taxon>Batrachia</taxon>
        <taxon>Anura</taxon>
        <taxon>Pelobatoidea</taxon>
        <taxon>Pelobatidae</taxon>
        <taxon>Pelobates</taxon>
    </lineage>
</organism>
<accession>A0AAD1RXY6</accession>
<gene>
    <name evidence="2" type="ORF">PECUL_23A028197</name>
</gene>
<proteinExistence type="predicted"/>
<name>A0AAD1RXY6_PELCU</name>
<dbReference type="Proteomes" id="UP001295444">
    <property type="component" value="Chromosome 04"/>
</dbReference>
<evidence type="ECO:0000256" key="1">
    <source>
        <dbReference type="SAM" id="MobiDB-lite"/>
    </source>
</evidence>
<dbReference type="EMBL" id="OW240915">
    <property type="protein sequence ID" value="CAH2283430.1"/>
    <property type="molecule type" value="Genomic_DNA"/>
</dbReference>
<evidence type="ECO:0000313" key="3">
    <source>
        <dbReference type="Proteomes" id="UP001295444"/>
    </source>
</evidence>
<feature type="compositionally biased region" description="Polar residues" evidence="1">
    <location>
        <begin position="7"/>
        <end position="22"/>
    </location>
</feature>
<evidence type="ECO:0000313" key="2">
    <source>
        <dbReference type="EMBL" id="CAH2283430.1"/>
    </source>
</evidence>
<dbReference type="AlphaFoldDB" id="A0AAD1RXY6"/>